<reference evidence="3" key="1">
    <citation type="journal article" date="2010" name="Nature">
        <title>The Amphimedon queenslandica genome and the evolution of animal complexity.</title>
        <authorList>
            <person name="Srivastava M."/>
            <person name="Simakov O."/>
            <person name="Chapman J."/>
            <person name="Fahey B."/>
            <person name="Gauthier M.E."/>
            <person name="Mitros T."/>
            <person name="Richards G.S."/>
            <person name="Conaco C."/>
            <person name="Dacre M."/>
            <person name="Hellsten U."/>
            <person name="Larroux C."/>
            <person name="Putnam N.H."/>
            <person name="Stanke M."/>
            <person name="Adamska M."/>
            <person name="Darling A."/>
            <person name="Degnan S.M."/>
            <person name="Oakley T.H."/>
            <person name="Plachetzki D.C."/>
            <person name="Zhai Y."/>
            <person name="Adamski M."/>
            <person name="Calcino A."/>
            <person name="Cummins S.F."/>
            <person name="Goodstein D.M."/>
            <person name="Harris C."/>
            <person name="Jackson D.J."/>
            <person name="Leys S.P."/>
            <person name="Shu S."/>
            <person name="Woodcroft B.J."/>
            <person name="Vervoort M."/>
            <person name="Kosik K.S."/>
            <person name="Manning G."/>
            <person name="Degnan B.M."/>
            <person name="Rokhsar D.S."/>
        </authorList>
    </citation>
    <scope>NUCLEOTIDE SEQUENCE [LARGE SCALE GENOMIC DNA]</scope>
</reference>
<organism evidence="2">
    <name type="scientific">Amphimedon queenslandica</name>
    <name type="common">Sponge</name>
    <dbReference type="NCBI Taxonomy" id="400682"/>
    <lineage>
        <taxon>Eukaryota</taxon>
        <taxon>Metazoa</taxon>
        <taxon>Porifera</taxon>
        <taxon>Demospongiae</taxon>
        <taxon>Heteroscleromorpha</taxon>
        <taxon>Haplosclerida</taxon>
        <taxon>Niphatidae</taxon>
        <taxon>Amphimedon</taxon>
    </lineage>
</organism>
<dbReference type="KEGG" id="aqu:109581832"/>
<evidence type="ECO:0000313" key="2">
    <source>
        <dbReference type="EnsemblMetazoa" id="Aqu2.1.32221_001"/>
    </source>
</evidence>
<dbReference type="AlphaFoldDB" id="A0A1X7UX11"/>
<sequence length="126" mass="14195">MAGIQRRSLQDETSVRADKLDAGAEKPQRSFHSEQQSRSLRESHERAGQDERESCRARTDGPGPDAVVFLKGIYYTENTRYYKLNAKGEKFHLCMPSTCSVFSQPPIFPLNVFALTGDEIKTVAKL</sequence>
<name>A0A1X7UX11_AMPQE</name>
<accession>A0A1X7UX11</accession>
<reference evidence="2" key="2">
    <citation type="submission" date="2017-05" db="UniProtKB">
        <authorList>
            <consortium name="EnsemblMetazoa"/>
        </authorList>
    </citation>
    <scope>IDENTIFICATION</scope>
</reference>
<feature type="compositionally biased region" description="Basic and acidic residues" evidence="1">
    <location>
        <begin position="8"/>
        <end position="32"/>
    </location>
</feature>
<proteinExistence type="predicted"/>
<dbReference type="EnsemblMetazoa" id="XM_019996255.1">
    <property type="protein sequence ID" value="XP_019851814.1"/>
    <property type="gene ID" value="LOC109581832"/>
</dbReference>
<dbReference type="Proteomes" id="UP000007879">
    <property type="component" value="Unassembled WGS sequence"/>
</dbReference>
<dbReference type="EnsemblMetazoa" id="Aqu2.1.32221_001">
    <property type="protein sequence ID" value="Aqu2.1.32221_001"/>
    <property type="gene ID" value="Aqu2.1.32221"/>
</dbReference>
<protein>
    <submittedName>
        <fullName evidence="2">Uncharacterized protein</fullName>
    </submittedName>
</protein>
<keyword evidence="3" id="KW-1185">Reference proteome</keyword>
<gene>
    <name evidence="2" type="primary">109581832</name>
</gene>
<evidence type="ECO:0000313" key="3">
    <source>
        <dbReference type="Proteomes" id="UP000007879"/>
    </source>
</evidence>
<feature type="region of interest" description="Disordered" evidence="1">
    <location>
        <begin position="1"/>
        <end position="64"/>
    </location>
</feature>
<evidence type="ECO:0000256" key="1">
    <source>
        <dbReference type="SAM" id="MobiDB-lite"/>
    </source>
</evidence>
<feature type="compositionally biased region" description="Basic and acidic residues" evidence="1">
    <location>
        <begin position="39"/>
        <end position="59"/>
    </location>
</feature>
<dbReference type="InParanoid" id="A0A1X7UX11"/>